<dbReference type="AlphaFoldDB" id="A0A415BHE2"/>
<evidence type="ECO:0000259" key="8">
    <source>
        <dbReference type="Pfam" id="PF00728"/>
    </source>
</evidence>
<evidence type="ECO:0000256" key="2">
    <source>
        <dbReference type="ARBA" id="ARBA00006285"/>
    </source>
</evidence>
<accession>A0A415BHE2</accession>
<dbReference type="Pfam" id="PF02838">
    <property type="entry name" value="Glyco_hydro_20b"/>
    <property type="match status" value="1"/>
</dbReference>
<dbReference type="Gene3D" id="3.20.20.80">
    <property type="entry name" value="Glycosidases"/>
    <property type="match status" value="1"/>
</dbReference>
<evidence type="ECO:0000256" key="3">
    <source>
        <dbReference type="ARBA" id="ARBA00012663"/>
    </source>
</evidence>
<dbReference type="Gene3D" id="3.30.379.10">
    <property type="entry name" value="Chitobiase/beta-hexosaminidase domain 2-like"/>
    <property type="match status" value="1"/>
</dbReference>
<evidence type="ECO:0000256" key="4">
    <source>
        <dbReference type="ARBA" id="ARBA00022801"/>
    </source>
</evidence>
<feature type="domain" description="Beta-hexosaminidase bacterial type N-terminal" evidence="9">
    <location>
        <begin position="38"/>
        <end position="160"/>
    </location>
</feature>
<comment type="caution">
    <text evidence="10">The sequence shown here is derived from an EMBL/GenBank/DDBJ whole genome shotgun (WGS) entry which is preliminary data.</text>
</comment>
<protein>
    <recommendedName>
        <fullName evidence="3">beta-N-acetylhexosaminidase</fullName>
        <ecNumber evidence="3">3.2.1.52</ecNumber>
    </recommendedName>
</protein>
<proteinExistence type="inferred from homology"/>
<gene>
    <name evidence="10" type="ORF">DW150_20525</name>
</gene>
<dbReference type="RefSeq" id="WP_118292048.1">
    <property type="nucleotide sequence ID" value="NZ_QRLF01000047.1"/>
</dbReference>
<dbReference type="GO" id="GO:0004563">
    <property type="term" value="F:beta-N-acetylhexosaminidase activity"/>
    <property type="evidence" value="ECO:0007669"/>
    <property type="project" value="UniProtKB-EC"/>
</dbReference>
<keyword evidence="4" id="KW-0378">Hydrolase</keyword>
<name>A0A415BHE2_PHOVU</name>
<evidence type="ECO:0000313" key="11">
    <source>
        <dbReference type="Proteomes" id="UP000285777"/>
    </source>
</evidence>
<dbReference type="InterPro" id="IPR015882">
    <property type="entry name" value="HEX_bac_N"/>
</dbReference>
<comment type="similarity">
    <text evidence="2">Belongs to the glycosyl hydrolase 20 family.</text>
</comment>
<keyword evidence="5" id="KW-0326">Glycosidase</keyword>
<comment type="catalytic activity">
    <reaction evidence="1">
        <text>Hydrolysis of terminal non-reducing N-acetyl-D-hexosamine residues in N-acetyl-beta-D-hexosaminides.</text>
        <dbReference type="EC" id="3.2.1.52"/>
    </reaction>
</comment>
<dbReference type="InterPro" id="IPR025705">
    <property type="entry name" value="Beta_hexosaminidase_sua/sub"/>
</dbReference>
<feature type="chain" id="PRO_5019064602" description="beta-N-acetylhexosaminidase" evidence="7">
    <location>
        <begin position="22"/>
        <end position="713"/>
    </location>
</feature>
<evidence type="ECO:0000313" key="10">
    <source>
        <dbReference type="EMBL" id="RHI84250.1"/>
    </source>
</evidence>
<sequence>MYAKFIILVFLWGITRLAAEAQSAGWSLPTPQNQLSTSLIPYPAEVTGGKGIVRFSCLKLAGGGGVEQFPQLREELEDVASDRGMVAGGKDCLFVRFVLGGSLRAVGPVEAESYTLAVSDKEVHITAADFQGFFNGLQTLRQLIVKEKKGYGIARCTIKDTPAFSVRGVMLDVGRNFASVDFIKKLARRLSHYKINMLHLHLTDDPGWRVEVKSRPELTDTATFWKTRQPGKFYTQQELADLVEYCAGLGMRVLPEVDMPGHSASFRKGVGADMQSAKGMEVLKEALDEIIPLFPDPWFHIGSDEVQFKMEDFMPEMIRYVRGKHKEVVVWSPGYVPDTAAVRMCWGENEAGYALDKSARYIDCNGFYLDWMDSQTGVPQVFFQQPCEVPRGDARALGSIFCVWTDGALGSEQRLLEQYPFYPCVLTFAERIWRGSREKRRDCMARIPSKGTEEWKAFAEFERRLVYHRDHYFVGIPFAYVEQADMEWRLIGPFDHHGQNDFSFDPERIIKEAYAVNDTVLRWQSREACGGAVQIRSLYDMFNAHRKVLRPGHWPTLMSPVVGTGPGTCYALTYIESPVDQEVWLMFGLNGMWGHSGGYRSGRAPQQGSWDYEGGDVWLNDERVNPPHWPFQSLPWTGWGRGRIEIPLTQEGYFFRPPVKIHLKKGMNKMLVRTVSGPWKGDPGDRKWQFCCMPVQWDGLHYTEVKGLKYHAR</sequence>
<organism evidence="10 11">
    <name type="scientific">Phocaeicola vulgatus</name>
    <name type="common">Bacteroides vulgatus</name>
    <dbReference type="NCBI Taxonomy" id="821"/>
    <lineage>
        <taxon>Bacteria</taxon>
        <taxon>Pseudomonadati</taxon>
        <taxon>Bacteroidota</taxon>
        <taxon>Bacteroidia</taxon>
        <taxon>Bacteroidales</taxon>
        <taxon>Bacteroidaceae</taxon>
        <taxon>Phocaeicola</taxon>
    </lineage>
</organism>
<dbReference type="Pfam" id="PF00728">
    <property type="entry name" value="Glyco_hydro_20"/>
    <property type="match status" value="1"/>
</dbReference>
<dbReference type="PANTHER" id="PTHR22600:SF57">
    <property type="entry name" value="BETA-N-ACETYLHEXOSAMINIDASE"/>
    <property type="match status" value="1"/>
</dbReference>
<dbReference type="InterPro" id="IPR017853">
    <property type="entry name" value="GH"/>
</dbReference>
<dbReference type="PANTHER" id="PTHR22600">
    <property type="entry name" value="BETA-HEXOSAMINIDASE"/>
    <property type="match status" value="1"/>
</dbReference>
<evidence type="ECO:0000259" key="9">
    <source>
        <dbReference type="Pfam" id="PF02838"/>
    </source>
</evidence>
<feature type="domain" description="Glycoside hydrolase family 20 catalytic" evidence="8">
    <location>
        <begin position="164"/>
        <end position="270"/>
    </location>
</feature>
<dbReference type="GO" id="GO:0030203">
    <property type="term" value="P:glycosaminoglycan metabolic process"/>
    <property type="evidence" value="ECO:0007669"/>
    <property type="project" value="TreeGrafter"/>
</dbReference>
<reference evidence="10 11" key="1">
    <citation type="submission" date="2018-08" db="EMBL/GenBank/DDBJ databases">
        <title>A genome reference for cultivated species of the human gut microbiota.</title>
        <authorList>
            <person name="Zou Y."/>
            <person name="Xue W."/>
            <person name="Luo G."/>
        </authorList>
    </citation>
    <scope>NUCLEOTIDE SEQUENCE [LARGE SCALE GENOMIC DNA]</scope>
    <source>
        <strain evidence="10 11">AM13-21</strain>
    </source>
</reference>
<dbReference type="EMBL" id="QRLF01000047">
    <property type="protein sequence ID" value="RHI84250.1"/>
    <property type="molecule type" value="Genomic_DNA"/>
</dbReference>
<dbReference type="GO" id="GO:0005975">
    <property type="term" value="P:carbohydrate metabolic process"/>
    <property type="evidence" value="ECO:0007669"/>
    <property type="project" value="InterPro"/>
</dbReference>
<evidence type="ECO:0000256" key="6">
    <source>
        <dbReference type="PIRSR" id="PIRSR625705-1"/>
    </source>
</evidence>
<dbReference type="PRINTS" id="PR00738">
    <property type="entry name" value="GLHYDRLASE20"/>
</dbReference>
<feature type="active site" description="Proton donor" evidence="6">
    <location>
        <position position="305"/>
    </location>
</feature>
<dbReference type="SUPFAM" id="SSF51445">
    <property type="entry name" value="(Trans)glycosidases"/>
    <property type="match status" value="1"/>
</dbReference>
<evidence type="ECO:0000256" key="5">
    <source>
        <dbReference type="ARBA" id="ARBA00023295"/>
    </source>
</evidence>
<dbReference type="GO" id="GO:0016020">
    <property type="term" value="C:membrane"/>
    <property type="evidence" value="ECO:0007669"/>
    <property type="project" value="TreeGrafter"/>
</dbReference>
<dbReference type="EC" id="3.2.1.52" evidence="3"/>
<dbReference type="SUPFAM" id="SSF55545">
    <property type="entry name" value="beta-N-acetylhexosaminidase-like domain"/>
    <property type="match status" value="1"/>
</dbReference>
<evidence type="ECO:0000256" key="1">
    <source>
        <dbReference type="ARBA" id="ARBA00001231"/>
    </source>
</evidence>
<feature type="signal peptide" evidence="7">
    <location>
        <begin position="1"/>
        <end position="21"/>
    </location>
</feature>
<dbReference type="InterPro" id="IPR015883">
    <property type="entry name" value="Glyco_hydro_20_cat"/>
</dbReference>
<dbReference type="Proteomes" id="UP000285777">
    <property type="component" value="Unassembled WGS sequence"/>
</dbReference>
<evidence type="ECO:0000256" key="7">
    <source>
        <dbReference type="SAM" id="SignalP"/>
    </source>
</evidence>
<keyword evidence="7" id="KW-0732">Signal</keyword>
<dbReference type="InterPro" id="IPR029018">
    <property type="entry name" value="Hex-like_dom2"/>
</dbReference>